<gene>
    <name evidence="3" type="ORF">UFOVP1019_32</name>
    <name evidence="4" type="ORF">UFOVP1618_6</name>
    <name evidence="1" type="ORF">UFOVP846_54</name>
    <name evidence="2" type="ORF">UFOVP940_34</name>
</gene>
<dbReference type="InterPro" id="IPR031856">
    <property type="entry name" value="YdaS_toxin-like"/>
</dbReference>
<dbReference type="SUPFAM" id="SSF47413">
    <property type="entry name" value="lambda repressor-like DNA-binding domains"/>
    <property type="match status" value="1"/>
</dbReference>
<reference evidence="2" key="1">
    <citation type="submission" date="2020-05" db="EMBL/GenBank/DDBJ databases">
        <authorList>
            <person name="Chiriac C."/>
            <person name="Salcher M."/>
            <person name="Ghai R."/>
            <person name="Kavagutti S V."/>
        </authorList>
    </citation>
    <scope>NUCLEOTIDE SEQUENCE</scope>
</reference>
<dbReference type="EMBL" id="LR796969">
    <property type="protein sequence ID" value="CAB4178631.1"/>
    <property type="molecule type" value="Genomic_DNA"/>
</dbReference>
<evidence type="ECO:0000313" key="1">
    <source>
        <dbReference type="EMBL" id="CAB4166790.1"/>
    </source>
</evidence>
<evidence type="ECO:0000313" key="3">
    <source>
        <dbReference type="EMBL" id="CAB4178631.1"/>
    </source>
</evidence>
<proteinExistence type="predicted"/>
<evidence type="ECO:0000313" key="4">
    <source>
        <dbReference type="EMBL" id="CAB4219459.1"/>
    </source>
</evidence>
<dbReference type="GO" id="GO:0003677">
    <property type="term" value="F:DNA binding"/>
    <property type="evidence" value="ECO:0007669"/>
    <property type="project" value="InterPro"/>
</dbReference>
<evidence type="ECO:0000313" key="2">
    <source>
        <dbReference type="EMBL" id="CAB4173159.1"/>
    </source>
</evidence>
<dbReference type="InterPro" id="IPR010982">
    <property type="entry name" value="Lambda_DNA-bd_dom_sf"/>
</dbReference>
<organism evidence="2">
    <name type="scientific">uncultured Caudovirales phage</name>
    <dbReference type="NCBI Taxonomy" id="2100421"/>
    <lineage>
        <taxon>Viruses</taxon>
        <taxon>Duplodnaviria</taxon>
        <taxon>Heunggongvirae</taxon>
        <taxon>Uroviricota</taxon>
        <taxon>Caudoviricetes</taxon>
        <taxon>Peduoviridae</taxon>
        <taxon>Maltschvirus</taxon>
        <taxon>Maltschvirus maltsch</taxon>
    </lineage>
</organism>
<dbReference type="Pfam" id="PF15943">
    <property type="entry name" value="YdaS_toxin"/>
    <property type="match status" value="1"/>
</dbReference>
<name>A0A6J5PMS5_9CAUD</name>
<accession>A0A6J5PMS5</accession>
<protein>
    <submittedName>
        <fullName evidence="2">Bacterial antitoxin YdaS</fullName>
    </submittedName>
</protein>
<sequence length="76" mass="8981">MCYYNLRKGEFMDIFTLLKLEFGTLYRLSNLLGIRETAVYQWKSRNGVPLKHIRSIVALSEGRITKELLRPDIFKD</sequence>
<dbReference type="EMBL" id="LR796891">
    <property type="protein sequence ID" value="CAB4173159.1"/>
    <property type="molecule type" value="Genomic_DNA"/>
</dbReference>
<dbReference type="EMBL" id="LR796779">
    <property type="protein sequence ID" value="CAB4166790.1"/>
    <property type="molecule type" value="Genomic_DNA"/>
</dbReference>
<dbReference type="Gene3D" id="1.10.260.40">
    <property type="entry name" value="lambda repressor-like DNA-binding domains"/>
    <property type="match status" value="1"/>
</dbReference>
<dbReference type="EMBL" id="LR797482">
    <property type="protein sequence ID" value="CAB4219459.1"/>
    <property type="molecule type" value="Genomic_DNA"/>
</dbReference>